<dbReference type="Pfam" id="PF11376">
    <property type="entry name" value="DUF3179"/>
    <property type="match status" value="1"/>
</dbReference>
<dbReference type="InterPro" id="IPR021516">
    <property type="entry name" value="DUF3179"/>
</dbReference>
<proteinExistence type="predicted"/>
<evidence type="ECO:0000256" key="1">
    <source>
        <dbReference type="SAM" id="SignalP"/>
    </source>
</evidence>
<evidence type="ECO:0000313" key="3">
    <source>
        <dbReference type="Proteomes" id="UP000246132"/>
    </source>
</evidence>
<dbReference type="EMBL" id="QFWV02000007">
    <property type="protein sequence ID" value="RKF06199.1"/>
    <property type="molecule type" value="Genomic_DNA"/>
</dbReference>
<protein>
    <submittedName>
        <fullName evidence="2">DUF3179 domain-containing protein</fullName>
    </submittedName>
</protein>
<dbReference type="Proteomes" id="UP000246132">
    <property type="component" value="Unassembled WGS sequence"/>
</dbReference>
<evidence type="ECO:0000313" key="2">
    <source>
        <dbReference type="EMBL" id="RKF06199.1"/>
    </source>
</evidence>
<name>A0A3A8AB16_9HYPH</name>
<keyword evidence="1" id="KW-0732">Signal</keyword>
<keyword evidence="3" id="KW-1185">Reference proteome</keyword>
<accession>A0A3A8AB16</accession>
<dbReference type="RefSeq" id="WP_109766132.1">
    <property type="nucleotide sequence ID" value="NZ_QFWV02000007.1"/>
</dbReference>
<feature type="signal peptide" evidence="1">
    <location>
        <begin position="1"/>
        <end position="30"/>
    </location>
</feature>
<reference evidence="2 3" key="1">
    <citation type="journal article" date="2018" name="Int. J. Syst. Bacteriol.">
        <title>Oceaniradius stylonemae gen. nov., sp. nov., isolated from a red alga, Stylonema cornu-cervi.</title>
        <authorList>
            <person name="Jeong S."/>
        </authorList>
    </citation>
    <scope>NUCLEOTIDE SEQUENCE [LARGE SCALE GENOMIC DNA]</scope>
    <source>
        <strain evidence="2 3">StC1</strain>
    </source>
</reference>
<sequence length="332" mass="36575">MPRIDRFAGPIAALALLLVSGMMMARPAHADPIRWSMEGWKTDFEKSSVDLARILSGGPPRDGIPSIDNPVFEFVPGHDDLAPQEPVVGLTIDGDARAYPLRILTWHEIVNDVVGGMPVAVTYCPLCNSAPVFERTVDGRVLEFGTTGKLKDSNLIMYDRQTETWWQQFTGEAIVGEMTGAELTLVPARLQSWAEFSEENPNGRVLVPNNPNMRDYGRNPYRSYDTSRPFLYDGQLPEGIEPMERVVIVPRGDEEPLIVTMQTVSEAGTWQADGLDFVWTAGRASALDTTRIAEGRDVGTVLVTREGSDVPYDVTFAFVAHAFHPGVTIVGQ</sequence>
<dbReference type="AlphaFoldDB" id="A0A3A8AB16"/>
<comment type="caution">
    <text evidence="2">The sequence shown here is derived from an EMBL/GenBank/DDBJ whole genome shotgun (WGS) entry which is preliminary data.</text>
</comment>
<organism evidence="2 3">
    <name type="scientific">Oceaniradius stylonematis</name>
    <dbReference type="NCBI Taxonomy" id="2184161"/>
    <lineage>
        <taxon>Bacteria</taxon>
        <taxon>Pseudomonadati</taxon>
        <taxon>Pseudomonadota</taxon>
        <taxon>Alphaproteobacteria</taxon>
        <taxon>Hyphomicrobiales</taxon>
        <taxon>Ahrensiaceae</taxon>
        <taxon>Oceaniradius</taxon>
    </lineage>
</organism>
<feature type="chain" id="PRO_5018677093" evidence="1">
    <location>
        <begin position="31"/>
        <end position="332"/>
    </location>
</feature>
<gene>
    <name evidence="2" type="ORF">DEM25_011130</name>
</gene>
<dbReference type="OrthoDB" id="9806357at2"/>